<reference evidence="11" key="1">
    <citation type="submission" date="2018-05" db="EMBL/GenBank/DDBJ databases">
        <authorList>
            <person name="Lanie J.A."/>
            <person name="Ng W.-L."/>
            <person name="Kazmierczak K.M."/>
            <person name="Andrzejewski T.M."/>
            <person name="Davidsen T.M."/>
            <person name="Wayne K.J."/>
            <person name="Tettelin H."/>
            <person name="Glass J.I."/>
            <person name="Rusch D."/>
            <person name="Podicherti R."/>
            <person name="Tsui H.-C.T."/>
            <person name="Winkler M.E."/>
        </authorList>
    </citation>
    <scope>NUCLEOTIDE SEQUENCE</scope>
</reference>
<evidence type="ECO:0000256" key="6">
    <source>
        <dbReference type="ARBA" id="ARBA00022989"/>
    </source>
</evidence>
<name>A0A381T455_9ZZZZ</name>
<protein>
    <recommendedName>
        <fullName evidence="9">Multidrug-efflux transporter</fullName>
    </recommendedName>
</protein>
<evidence type="ECO:0000313" key="11">
    <source>
        <dbReference type="EMBL" id="SVA09387.1"/>
    </source>
</evidence>
<dbReference type="NCBIfam" id="TIGR00797">
    <property type="entry name" value="matE"/>
    <property type="match status" value="1"/>
</dbReference>
<keyword evidence="8 10" id="KW-0472">Membrane</keyword>
<feature type="transmembrane region" description="Helical" evidence="10">
    <location>
        <begin position="388"/>
        <end position="408"/>
    </location>
</feature>
<keyword evidence="3" id="KW-0050">Antiport</keyword>
<keyword evidence="4" id="KW-1003">Cell membrane</keyword>
<keyword evidence="6 10" id="KW-1133">Transmembrane helix</keyword>
<gene>
    <name evidence="11" type="ORF">METZ01_LOCUS62241</name>
</gene>
<evidence type="ECO:0000256" key="7">
    <source>
        <dbReference type="ARBA" id="ARBA00023065"/>
    </source>
</evidence>
<accession>A0A381T455</accession>
<dbReference type="InterPro" id="IPR002528">
    <property type="entry name" value="MATE_fam"/>
</dbReference>
<dbReference type="InterPro" id="IPR050222">
    <property type="entry name" value="MATE_MdtK"/>
</dbReference>
<evidence type="ECO:0000256" key="2">
    <source>
        <dbReference type="ARBA" id="ARBA00022448"/>
    </source>
</evidence>
<evidence type="ECO:0000256" key="8">
    <source>
        <dbReference type="ARBA" id="ARBA00023136"/>
    </source>
</evidence>
<proteinExistence type="predicted"/>
<feature type="transmembrane region" description="Helical" evidence="10">
    <location>
        <begin position="162"/>
        <end position="181"/>
    </location>
</feature>
<keyword evidence="7" id="KW-0406">Ion transport</keyword>
<feature type="transmembrane region" description="Helical" evidence="10">
    <location>
        <begin position="130"/>
        <end position="150"/>
    </location>
</feature>
<dbReference type="GO" id="GO:0005886">
    <property type="term" value="C:plasma membrane"/>
    <property type="evidence" value="ECO:0007669"/>
    <property type="project" value="UniProtKB-SubCell"/>
</dbReference>
<dbReference type="GO" id="GO:0015297">
    <property type="term" value="F:antiporter activity"/>
    <property type="evidence" value="ECO:0007669"/>
    <property type="project" value="UniProtKB-KW"/>
</dbReference>
<evidence type="ECO:0000256" key="5">
    <source>
        <dbReference type="ARBA" id="ARBA00022692"/>
    </source>
</evidence>
<dbReference type="CDD" id="cd13131">
    <property type="entry name" value="MATE_NorM_like"/>
    <property type="match status" value="1"/>
</dbReference>
<feature type="transmembrane region" description="Helical" evidence="10">
    <location>
        <begin position="277"/>
        <end position="297"/>
    </location>
</feature>
<feature type="transmembrane region" description="Helical" evidence="10">
    <location>
        <begin position="92"/>
        <end position="110"/>
    </location>
</feature>
<feature type="transmembrane region" description="Helical" evidence="10">
    <location>
        <begin position="414"/>
        <end position="432"/>
    </location>
</feature>
<dbReference type="GO" id="GO:0042910">
    <property type="term" value="F:xenobiotic transmembrane transporter activity"/>
    <property type="evidence" value="ECO:0007669"/>
    <property type="project" value="InterPro"/>
</dbReference>
<dbReference type="PANTHER" id="PTHR43298:SF2">
    <property type="entry name" value="FMN_FAD EXPORTER YEEO-RELATED"/>
    <property type="match status" value="1"/>
</dbReference>
<evidence type="ECO:0000256" key="9">
    <source>
        <dbReference type="ARBA" id="ARBA00031636"/>
    </source>
</evidence>
<comment type="subcellular location">
    <subcellularLocation>
        <location evidence="1">Cell membrane</location>
        <topology evidence="1">Multi-pass membrane protein</topology>
    </subcellularLocation>
</comment>
<feature type="transmembrane region" description="Helical" evidence="10">
    <location>
        <begin position="193"/>
        <end position="213"/>
    </location>
</feature>
<dbReference type="PANTHER" id="PTHR43298">
    <property type="entry name" value="MULTIDRUG RESISTANCE PROTEIN NORM-RELATED"/>
    <property type="match status" value="1"/>
</dbReference>
<keyword evidence="2" id="KW-0813">Transport</keyword>
<feature type="transmembrane region" description="Helical" evidence="10">
    <location>
        <begin position="350"/>
        <end position="367"/>
    </location>
</feature>
<feature type="transmembrane region" description="Helical" evidence="10">
    <location>
        <begin position="12"/>
        <end position="35"/>
    </location>
</feature>
<dbReference type="PIRSF" id="PIRSF006603">
    <property type="entry name" value="DinF"/>
    <property type="match status" value="1"/>
</dbReference>
<evidence type="ECO:0000256" key="1">
    <source>
        <dbReference type="ARBA" id="ARBA00004651"/>
    </source>
</evidence>
<organism evidence="11">
    <name type="scientific">marine metagenome</name>
    <dbReference type="NCBI Taxonomy" id="408172"/>
    <lineage>
        <taxon>unclassified sequences</taxon>
        <taxon>metagenomes</taxon>
        <taxon>ecological metagenomes</taxon>
    </lineage>
</organism>
<dbReference type="GO" id="GO:0006811">
    <property type="term" value="P:monoatomic ion transport"/>
    <property type="evidence" value="ECO:0007669"/>
    <property type="project" value="UniProtKB-KW"/>
</dbReference>
<evidence type="ECO:0000256" key="3">
    <source>
        <dbReference type="ARBA" id="ARBA00022449"/>
    </source>
</evidence>
<dbReference type="Pfam" id="PF01554">
    <property type="entry name" value="MatE"/>
    <property type="match status" value="2"/>
</dbReference>
<evidence type="ECO:0000256" key="10">
    <source>
        <dbReference type="SAM" id="Phobius"/>
    </source>
</evidence>
<feature type="transmembrane region" description="Helical" evidence="10">
    <location>
        <begin position="317"/>
        <end position="344"/>
    </location>
</feature>
<sequence>MVRKCWSELAGLFSLGLPIIFTQLLQVSLGTMAVIMMGRVGSRELAAVGLGATLWVFVWLGCMGLLMGLSPTIAQHHGAGRKQEIREVFQQGLWLALIVGILAFLVMRVIGQVMRVMRVDPEVIPLVDGYLVITSWSMPAVCVYLALRFFCEATGNSRPMMIIQLLLLPLGFFGNYLLIYGKLGFPAMGVDGAALTFAVGLVLAAVLMTVYVFRARRYRQFGLFQRFRSPNLIEIRNLLRLGVPISVNLVLDSGFYGGISLLMGQMGHAALAAHQLVINYATLIFMIPVGLSSAIMVRVGQSLGRSDFAEVRFRGWLGITASTVLIVPSVVFVIFFPEIIISVYTSDPEVVTVATALLMVAAFFQIFDGLYMTGAGALRGMKDTKGPMWISILAYWLIGFPIAWFLGSHLGPEGLWYGMVAGIGLTAILLGWRFELKSVSLRDSHVR</sequence>
<feature type="transmembrane region" description="Helical" evidence="10">
    <location>
        <begin position="47"/>
        <end position="71"/>
    </location>
</feature>
<dbReference type="InterPro" id="IPR048279">
    <property type="entry name" value="MdtK-like"/>
</dbReference>
<keyword evidence="5 10" id="KW-0812">Transmembrane</keyword>
<evidence type="ECO:0000256" key="4">
    <source>
        <dbReference type="ARBA" id="ARBA00022475"/>
    </source>
</evidence>
<feature type="transmembrane region" description="Helical" evidence="10">
    <location>
        <begin position="238"/>
        <end position="257"/>
    </location>
</feature>
<dbReference type="AlphaFoldDB" id="A0A381T455"/>
<dbReference type="EMBL" id="UINC01003804">
    <property type="protein sequence ID" value="SVA09387.1"/>
    <property type="molecule type" value="Genomic_DNA"/>
</dbReference>